<name>A0A224Z0U8_9ACAR</name>
<dbReference type="PANTHER" id="PTHR11802">
    <property type="entry name" value="SERINE PROTEASE FAMILY S10 SERINE CARBOXYPEPTIDASE"/>
    <property type="match status" value="1"/>
</dbReference>
<dbReference type="Gene3D" id="3.40.50.1820">
    <property type="entry name" value="alpha/beta hydrolase"/>
    <property type="match status" value="1"/>
</dbReference>
<dbReference type="PRINTS" id="PR00724">
    <property type="entry name" value="CRBOXYPTASEC"/>
</dbReference>
<feature type="signal peptide" evidence="8">
    <location>
        <begin position="1"/>
        <end position="21"/>
    </location>
</feature>
<comment type="similarity">
    <text evidence="1">Belongs to the peptidase S10 family.</text>
</comment>
<keyword evidence="4 8" id="KW-0732">Signal</keyword>
<proteinExistence type="inferred from homology"/>
<evidence type="ECO:0000256" key="3">
    <source>
        <dbReference type="ARBA" id="ARBA00022670"/>
    </source>
</evidence>
<evidence type="ECO:0000256" key="4">
    <source>
        <dbReference type="ARBA" id="ARBA00022729"/>
    </source>
</evidence>
<evidence type="ECO:0000256" key="7">
    <source>
        <dbReference type="SAM" id="MobiDB-lite"/>
    </source>
</evidence>
<dbReference type="PANTHER" id="PTHR11802:SF472">
    <property type="entry name" value="SERINE CARBOXYPEPTIDASE CPVL-RELATED"/>
    <property type="match status" value="1"/>
</dbReference>
<dbReference type="InterPro" id="IPR001563">
    <property type="entry name" value="Peptidase_S10"/>
</dbReference>
<keyword evidence="5" id="KW-0378">Hydrolase</keyword>
<keyword evidence="2 9" id="KW-0121">Carboxypeptidase</keyword>
<dbReference type="Pfam" id="PF00450">
    <property type="entry name" value="Peptidase_S10"/>
    <property type="match status" value="1"/>
</dbReference>
<evidence type="ECO:0000313" key="9">
    <source>
        <dbReference type="EMBL" id="MAA22785.1"/>
    </source>
</evidence>
<reference evidence="9" key="1">
    <citation type="journal article" date="2017" name="Parasit. Vectors">
        <title>Sialotranscriptomics of Rhipicephalus zambeziensis reveals intricate expression profiles of secretory proteins and suggests tight temporal transcriptional regulation during blood-feeding.</title>
        <authorList>
            <person name="de Castro M.H."/>
            <person name="de Klerk D."/>
            <person name="Pienaar R."/>
            <person name="Rees D.J.G."/>
            <person name="Mans B.J."/>
        </authorList>
    </citation>
    <scope>NUCLEOTIDE SEQUENCE</scope>
    <source>
        <tissue evidence="9">Salivary glands</tissue>
    </source>
</reference>
<dbReference type="GO" id="GO:0004185">
    <property type="term" value="F:serine-type carboxypeptidase activity"/>
    <property type="evidence" value="ECO:0007669"/>
    <property type="project" value="InterPro"/>
</dbReference>
<sequence length="500" mass="56426">MIPASAWTLLLLAAGLQNVLGPYFPAVSAESEQEASASDDQQQQLPSGVDPRPLFLTPYIENCSYYDARQKSQIPYFQGAGIHAYSGYITVNKTTDSNIFFLLTEVKGNISAPLLLWTQGGPGLSALFGLFLENGPLNFDLYPNRTPNIYPRTNTLQNNMSVLYVDLPVGAGFSFTNDTDNGYPTKLEDIVGHVQEFLKQFLEVFSEYKTRDFYLAGESYGARYAVAVAYYWDIFGLNSLNLNLKGIIGGNGFLGPIFDVADSSEFLYYMSMVDSEGRATFKNKFQEMKGLAASKNETLQMYALKMLFDTIFTNQQTPTLFQNLTLFSDHASPMYTHRPLRMLYCFGFLNDSKTKVLLHAGVNNTFQINNKDLLEKFATDWMREISPFNEHVLNTSNVLLYTGQLDALFPSVNQRSYYKTLNWTHAKDYRVAKRYPWTPYSGYYGFAGYMKTVRTERTFTEVVVLGMSHYGAAEKPDEAYFLINEFIANLSESKSVPAAT</sequence>
<protein>
    <submittedName>
        <fullName evidence="9">Serine carboxypeptidase</fullName>
    </submittedName>
</protein>
<evidence type="ECO:0000256" key="6">
    <source>
        <dbReference type="ARBA" id="ARBA00023180"/>
    </source>
</evidence>
<feature type="region of interest" description="Disordered" evidence="7">
    <location>
        <begin position="31"/>
        <end position="52"/>
    </location>
</feature>
<evidence type="ECO:0000256" key="5">
    <source>
        <dbReference type="ARBA" id="ARBA00022801"/>
    </source>
</evidence>
<organism evidence="9">
    <name type="scientific">Rhipicephalus zambeziensis</name>
    <dbReference type="NCBI Taxonomy" id="60191"/>
    <lineage>
        <taxon>Eukaryota</taxon>
        <taxon>Metazoa</taxon>
        <taxon>Ecdysozoa</taxon>
        <taxon>Arthropoda</taxon>
        <taxon>Chelicerata</taxon>
        <taxon>Arachnida</taxon>
        <taxon>Acari</taxon>
        <taxon>Parasitiformes</taxon>
        <taxon>Ixodida</taxon>
        <taxon>Ixodoidea</taxon>
        <taxon>Ixodidae</taxon>
        <taxon>Rhipicephalinae</taxon>
        <taxon>Rhipicephalus</taxon>
        <taxon>Rhipicephalus</taxon>
    </lineage>
</organism>
<dbReference type="SUPFAM" id="SSF53474">
    <property type="entry name" value="alpha/beta-Hydrolases"/>
    <property type="match status" value="1"/>
</dbReference>
<keyword evidence="3" id="KW-0645">Protease</keyword>
<evidence type="ECO:0000256" key="1">
    <source>
        <dbReference type="ARBA" id="ARBA00009431"/>
    </source>
</evidence>
<feature type="compositionally biased region" description="Low complexity" evidence="7">
    <location>
        <begin position="31"/>
        <end position="44"/>
    </location>
</feature>
<evidence type="ECO:0000256" key="2">
    <source>
        <dbReference type="ARBA" id="ARBA00022645"/>
    </source>
</evidence>
<dbReference type="AlphaFoldDB" id="A0A224Z0U8"/>
<feature type="chain" id="PRO_5012623800" evidence="8">
    <location>
        <begin position="22"/>
        <end position="500"/>
    </location>
</feature>
<dbReference type="InterPro" id="IPR029058">
    <property type="entry name" value="AB_hydrolase_fold"/>
</dbReference>
<keyword evidence="6" id="KW-0325">Glycoprotein</keyword>
<evidence type="ECO:0000256" key="8">
    <source>
        <dbReference type="SAM" id="SignalP"/>
    </source>
</evidence>
<accession>A0A224Z0U8</accession>
<dbReference type="GO" id="GO:0006508">
    <property type="term" value="P:proteolysis"/>
    <property type="evidence" value="ECO:0007669"/>
    <property type="project" value="UniProtKB-KW"/>
</dbReference>
<dbReference type="EMBL" id="GFPF01011639">
    <property type="protein sequence ID" value="MAA22785.1"/>
    <property type="molecule type" value="Transcribed_RNA"/>
</dbReference>